<dbReference type="AlphaFoldDB" id="A0A8H3IL01"/>
<dbReference type="EMBL" id="CAJPDQ010000012">
    <property type="protein sequence ID" value="CAF9917514.1"/>
    <property type="molecule type" value="Genomic_DNA"/>
</dbReference>
<dbReference type="Proteomes" id="UP000664169">
    <property type="component" value="Unassembled WGS sequence"/>
</dbReference>
<dbReference type="GO" id="GO:0071006">
    <property type="term" value="C:U2-type catalytic step 1 spliceosome"/>
    <property type="evidence" value="ECO:0007669"/>
    <property type="project" value="TreeGrafter"/>
</dbReference>
<keyword evidence="3" id="KW-1185">Reference proteome</keyword>
<proteinExistence type="predicted"/>
<dbReference type="InterPro" id="IPR007590">
    <property type="entry name" value="Saf4/Yju2"/>
</dbReference>
<gene>
    <name evidence="2" type="ORF">GOMPHAMPRED_001288</name>
</gene>
<organism evidence="2 3">
    <name type="scientific">Gomphillus americanus</name>
    <dbReference type="NCBI Taxonomy" id="1940652"/>
    <lineage>
        <taxon>Eukaryota</taxon>
        <taxon>Fungi</taxon>
        <taxon>Dikarya</taxon>
        <taxon>Ascomycota</taxon>
        <taxon>Pezizomycotina</taxon>
        <taxon>Lecanoromycetes</taxon>
        <taxon>OSLEUM clade</taxon>
        <taxon>Ostropomycetidae</taxon>
        <taxon>Ostropales</taxon>
        <taxon>Graphidaceae</taxon>
        <taxon>Gomphilloideae</taxon>
        <taxon>Gomphillus</taxon>
    </lineage>
</organism>
<dbReference type="PANTHER" id="PTHR12111:SF1">
    <property type="entry name" value="SPLICING FACTOR YJU2"/>
    <property type="match status" value="1"/>
</dbReference>
<evidence type="ECO:0000313" key="3">
    <source>
        <dbReference type="Proteomes" id="UP000664169"/>
    </source>
</evidence>
<dbReference type="Pfam" id="PF04502">
    <property type="entry name" value="Saf4_Yju2"/>
    <property type="match status" value="1"/>
</dbReference>
<reference evidence="2" key="1">
    <citation type="submission" date="2021-03" db="EMBL/GenBank/DDBJ databases">
        <authorList>
            <person name="Tagirdzhanova G."/>
        </authorList>
    </citation>
    <scope>NUCLEOTIDE SEQUENCE</scope>
</reference>
<evidence type="ECO:0000256" key="1">
    <source>
        <dbReference type="SAM" id="MobiDB-lite"/>
    </source>
</evidence>
<accession>A0A8H3IL01</accession>
<dbReference type="PANTHER" id="PTHR12111">
    <property type="entry name" value="SPLICING FACTOR YJU2"/>
    <property type="match status" value="1"/>
</dbReference>
<feature type="region of interest" description="Disordered" evidence="1">
    <location>
        <begin position="167"/>
        <end position="195"/>
    </location>
</feature>
<evidence type="ECO:0000313" key="2">
    <source>
        <dbReference type="EMBL" id="CAF9917514.1"/>
    </source>
</evidence>
<dbReference type="OrthoDB" id="674963at2759"/>
<name>A0A8H3IL01_9LECA</name>
<sequence>MRRTACGEYIYKGRKFNARKETLLDEKYLNIQIYRFYIRCTRCSGEITFKTDPMNMDYVCERKARRNFEAWRAKDQSEESIQERLDRLEREEQGERNQDIMLELEINAQELKTREKLEMHLMPFDAAHPEKEDEQEITDAQLAKEMFRKTRLIEDAPEISGEQHAGLWKVSKKQKKSGCTSCLPGVKRKLEDTNQ</sequence>
<comment type="caution">
    <text evidence="2">The sequence shown here is derived from an EMBL/GenBank/DDBJ whole genome shotgun (WGS) entry which is preliminary data.</text>
</comment>
<dbReference type="GO" id="GO:0000398">
    <property type="term" value="P:mRNA splicing, via spliceosome"/>
    <property type="evidence" value="ECO:0007669"/>
    <property type="project" value="InterPro"/>
</dbReference>
<protein>
    <recommendedName>
        <fullName evidence="4">Splicing factor YJU2</fullName>
    </recommendedName>
</protein>
<evidence type="ECO:0008006" key="4">
    <source>
        <dbReference type="Google" id="ProtNLM"/>
    </source>
</evidence>